<evidence type="ECO:0000313" key="3">
    <source>
        <dbReference type="Proteomes" id="UP000002727"/>
    </source>
</evidence>
<dbReference type="Proteomes" id="UP000002727">
    <property type="component" value="Chromosome"/>
</dbReference>
<dbReference type="eggNOG" id="arCOG09831">
    <property type="taxonomic scope" value="Archaea"/>
</dbReference>
<protein>
    <submittedName>
        <fullName evidence="2">Uncharacterized protein</fullName>
    </submittedName>
</protein>
<dbReference type="STRING" id="523850.TON_1602"/>
<sequence>MRQHSSVVLWIREFSFSSFILFIILAIILWGHRQRESARQKAERFRGEVRIEGNELVFPRRMRLVKGRLPLRGYWSSSGRSRHYHIDRKFTQSEELETDRIELKPEMFSLIMNKSEETLIEVPAYLPMEPELENILLIPIIPSYRFEIDKQSLEALKGTEFAHARID</sequence>
<dbReference type="PATRIC" id="fig|523850.10.peg.1616"/>
<proteinExistence type="predicted"/>
<evidence type="ECO:0000256" key="1">
    <source>
        <dbReference type="SAM" id="Phobius"/>
    </source>
</evidence>
<dbReference type="KEGG" id="ton:TON_1602"/>
<feature type="transmembrane region" description="Helical" evidence="1">
    <location>
        <begin position="14"/>
        <end position="31"/>
    </location>
</feature>
<keyword evidence="1" id="KW-1133">Transmembrane helix</keyword>
<accession>B6YUA7</accession>
<gene>
    <name evidence="2" type="ordered locus">TON_1602</name>
</gene>
<dbReference type="HOGENOM" id="CLU_1590976_0_0_2"/>
<keyword evidence="3" id="KW-1185">Reference proteome</keyword>
<organism evidence="2 3">
    <name type="scientific">Thermococcus onnurineus (strain NA1)</name>
    <dbReference type="NCBI Taxonomy" id="523850"/>
    <lineage>
        <taxon>Archaea</taxon>
        <taxon>Methanobacteriati</taxon>
        <taxon>Methanobacteriota</taxon>
        <taxon>Thermococci</taxon>
        <taxon>Thermococcales</taxon>
        <taxon>Thermococcaceae</taxon>
        <taxon>Thermococcus</taxon>
    </lineage>
</organism>
<keyword evidence="1" id="KW-0812">Transmembrane</keyword>
<name>B6YUA7_THEON</name>
<reference evidence="2 3" key="1">
    <citation type="journal article" date="2008" name="J. Bacteriol.">
        <title>The complete genome sequence of Thermococcus onnurineus NA1 reveals a mixed heterotrophic and carboxydotrophic metabolism.</title>
        <authorList>
            <person name="Lee H.S."/>
            <person name="Kang S.G."/>
            <person name="Bae S.S."/>
            <person name="Lim J.K."/>
            <person name="Cho Y."/>
            <person name="Kim Y.J."/>
            <person name="Jeon J.H."/>
            <person name="Cha S.S."/>
            <person name="Kwon K.K."/>
            <person name="Kim H.T."/>
            <person name="Park C.J."/>
            <person name="Lee H.W."/>
            <person name="Kim S.I."/>
            <person name="Chun J."/>
            <person name="Colwell R.R."/>
            <person name="Kim S.J."/>
            <person name="Lee J.H."/>
        </authorList>
    </citation>
    <scope>NUCLEOTIDE SEQUENCE [LARGE SCALE GENOMIC DNA]</scope>
    <source>
        <strain evidence="2 3">NA1</strain>
    </source>
</reference>
<dbReference type="EMBL" id="CP000855">
    <property type="protein sequence ID" value="ACJ17092.1"/>
    <property type="molecule type" value="Genomic_DNA"/>
</dbReference>
<dbReference type="AlphaFoldDB" id="B6YUA7"/>
<evidence type="ECO:0000313" key="2">
    <source>
        <dbReference type="EMBL" id="ACJ17092.1"/>
    </source>
</evidence>
<keyword evidence="1" id="KW-0472">Membrane</keyword>